<dbReference type="PROSITE" id="PS51257">
    <property type="entry name" value="PROKAR_LIPOPROTEIN"/>
    <property type="match status" value="1"/>
</dbReference>
<feature type="chain" id="PRO_5012626471" description="CBM11 domain-containing protein" evidence="1">
    <location>
        <begin position="22"/>
        <end position="711"/>
    </location>
</feature>
<evidence type="ECO:0000313" key="3">
    <source>
        <dbReference type="Proteomes" id="UP000216035"/>
    </source>
</evidence>
<dbReference type="Proteomes" id="UP000216035">
    <property type="component" value="Unassembled WGS sequence"/>
</dbReference>
<dbReference type="RefSeq" id="WP_094485641.1">
    <property type="nucleotide sequence ID" value="NZ_NOXX01000168.1"/>
</dbReference>
<gene>
    <name evidence="2" type="ORF">CHX27_04860</name>
</gene>
<sequence>MKKITLYFTGLLISCGFSAQAVNFPVNSNAPLNGIPTEAAPTPELPAANVISLFSNAYTNVPVDTWQTEWSVGIHTETQIAGNSTKRYSDLSFAGIETIANQININNMLYLHMDIWTPNMTTFRVKLVDFAPNAIFGGGDDTEHELIFNPTLNGWNSLNIDLANFTGLQNRNNIAQLIISGLPAGEGIVFIDNIYFHNVVSSTPQEPTVAAPTPTRLAENVISLFSNTYNNVPVDTWQTSWSAGVVSNFAVEGNDIKKYESLNFVGIETVANQIDASEMLFFHMDIWTPNMTTFRVKLVDFGADAAFGGGNDTEHELTFTPNQSGWVSLEIPMADFVGLTGREHIAQIILSGTPVGQGIVFVDNVYFHKEGVVVPVEPTVAAPTPTRPAQNVISMFSNAYTNVPVDTWQTSWSVGTVSDVQIEGNDTKKYDNLNFVGIETVNNQINATGMTHFHTDIWSSDFTQFRVKLVDFGANAAFGGGDDVEHEIVIDNPARNQWVSLDIPLSSFTGLTSRAHIAQLIYVGQPAGNTTVYIDNVYFYNQGGPSNVPLVAAPNPTLPQANVISMFSGVYNNVPVDTWQTPWSQGILTDVTVAGNAVKRYTNLNFVGVETIASQINATSMTHFHVDVWTPNMTTVRIKLVDFGANGAFQGGDDVEHELTFTPTQAGWNSYDIPLSQFTGLINRAHIAQLIFSGTPAGSGTLFVDNVYFHN</sequence>
<dbReference type="AlphaFoldDB" id="A0A255ZXQ5"/>
<keyword evidence="3" id="KW-1185">Reference proteome</keyword>
<dbReference type="Gene3D" id="2.60.120.430">
    <property type="entry name" value="Galactose-binding lectin"/>
    <property type="match status" value="4"/>
</dbReference>
<protein>
    <recommendedName>
        <fullName evidence="4">CBM11 domain-containing protein</fullName>
    </recommendedName>
</protein>
<name>A0A255ZXQ5_9FLAO</name>
<feature type="signal peptide" evidence="1">
    <location>
        <begin position="1"/>
        <end position="21"/>
    </location>
</feature>
<dbReference type="OrthoDB" id="5381604at2"/>
<keyword evidence="1" id="KW-0732">Signal</keyword>
<evidence type="ECO:0000313" key="2">
    <source>
        <dbReference type="EMBL" id="OYQ46169.1"/>
    </source>
</evidence>
<dbReference type="EMBL" id="NOXX01000168">
    <property type="protein sequence ID" value="OYQ46169.1"/>
    <property type="molecule type" value="Genomic_DNA"/>
</dbReference>
<accession>A0A255ZXQ5</accession>
<proteinExistence type="predicted"/>
<organism evidence="2 3">
    <name type="scientific">Flavobacterium aurantiibacter</name>
    <dbReference type="NCBI Taxonomy" id="2023067"/>
    <lineage>
        <taxon>Bacteria</taxon>
        <taxon>Pseudomonadati</taxon>
        <taxon>Bacteroidota</taxon>
        <taxon>Flavobacteriia</taxon>
        <taxon>Flavobacteriales</taxon>
        <taxon>Flavobacteriaceae</taxon>
        <taxon>Flavobacterium</taxon>
    </lineage>
</organism>
<reference evidence="2 3" key="1">
    <citation type="submission" date="2017-07" db="EMBL/GenBank/DDBJ databases">
        <title>Flavobacterium cyanobacteriorum sp. nov., isolated from cyanobacterial aggregates in a eutrophic lake.</title>
        <authorList>
            <person name="Cai H."/>
        </authorList>
    </citation>
    <scope>NUCLEOTIDE SEQUENCE [LARGE SCALE GENOMIC DNA]</scope>
    <source>
        <strain evidence="2 3">TH167</strain>
    </source>
</reference>
<comment type="caution">
    <text evidence="2">The sequence shown here is derived from an EMBL/GenBank/DDBJ whole genome shotgun (WGS) entry which is preliminary data.</text>
</comment>
<evidence type="ECO:0000256" key="1">
    <source>
        <dbReference type="SAM" id="SignalP"/>
    </source>
</evidence>
<evidence type="ECO:0008006" key="4">
    <source>
        <dbReference type="Google" id="ProtNLM"/>
    </source>
</evidence>